<proteinExistence type="predicted"/>
<dbReference type="AlphaFoldDB" id="A0A0E9SUP5"/>
<accession>A0A0E9SUP5</accession>
<reference evidence="1" key="2">
    <citation type="journal article" date="2015" name="Fish Shellfish Immunol.">
        <title>Early steps in the European eel (Anguilla anguilla)-Vibrio vulnificus interaction in the gills: Role of the RtxA13 toxin.</title>
        <authorList>
            <person name="Callol A."/>
            <person name="Pajuelo D."/>
            <person name="Ebbesson L."/>
            <person name="Teles M."/>
            <person name="MacKenzie S."/>
            <person name="Amaro C."/>
        </authorList>
    </citation>
    <scope>NUCLEOTIDE SEQUENCE</scope>
</reference>
<name>A0A0E9SUP5_ANGAN</name>
<protein>
    <submittedName>
        <fullName evidence="1">Uncharacterized protein</fullName>
    </submittedName>
</protein>
<reference evidence="1" key="1">
    <citation type="submission" date="2014-11" db="EMBL/GenBank/DDBJ databases">
        <authorList>
            <person name="Amaro Gonzalez C."/>
        </authorList>
    </citation>
    <scope>NUCLEOTIDE SEQUENCE</scope>
</reference>
<organism evidence="1">
    <name type="scientific">Anguilla anguilla</name>
    <name type="common">European freshwater eel</name>
    <name type="synonym">Muraena anguilla</name>
    <dbReference type="NCBI Taxonomy" id="7936"/>
    <lineage>
        <taxon>Eukaryota</taxon>
        <taxon>Metazoa</taxon>
        <taxon>Chordata</taxon>
        <taxon>Craniata</taxon>
        <taxon>Vertebrata</taxon>
        <taxon>Euteleostomi</taxon>
        <taxon>Actinopterygii</taxon>
        <taxon>Neopterygii</taxon>
        <taxon>Teleostei</taxon>
        <taxon>Anguilliformes</taxon>
        <taxon>Anguillidae</taxon>
        <taxon>Anguilla</taxon>
    </lineage>
</organism>
<evidence type="ECO:0000313" key="1">
    <source>
        <dbReference type="EMBL" id="JAH45099.1"/>
    </source>
</evidence>
<dbReference type="EMBL" id="GBXM01063478">
    <property type="protein sequence ID" value="JAH45099.1"/>
    <property type="molecule type" value="Transcribed_RNA"/>
</dbReference>
<sequence>MIYILDHIVHLDSHSVIGPFLLAFSSNYISTNS</sequence>